<sequence length="464" mass="50631">MILNNGLFIQAFVWISLGLCGAVQYFTGVGAVLWLPFLLACTMVLLLIMQTRFRPFSLDAKEQCIFVLLIGLIAIAVISTLLQSGVIVTIVGMKNEIGLVLITLCLALGFCQESQLYRGIKALYGVFYLQFPVILYQILVIVPQRVAMKGDFEKWDSVVGTFGGDPMGGGNSAALGLFCLLIMLLKLSEFKHGVASRTNTLLHIVAAFAVCVLGEIKFVILLSPILMVYVWFSPSYVKGMKKFSFKMLLIISLGMLLLVGLAIFALASSYSAALGTDPSKGVLEVFIESLSYIFDPNAVLENGELGRLTTVFFWLENSGLYGLPSELFGYGLNATNRGSSVAPGFLNIVFNVLLDSTSLSMMLWELGIIGTLLSVLSFIGIIVVARPKPVLDRSSLDSRDMRLVSSQPAFIAFAIAGLLSLPYSQLLMLIPTLQFQFYFVLGALLVNRHAILANRHALAERVIS</sequence>
<accession>E8M6V2</accession>
<dbReference type="eggNOG" id="ENOG502Z8SK">
    <property type="taxonomic scope" value="Bacteria"/>
</dbReference>
<dbReference type="OrthoDB" id="5767484at2"/>
<organism evidence="2 3">
    <name type="scientific">Vibrio sinaloensis DSM 21326</name>
    <dbReference type="NCBI Taxonomy" id="945550"/>
    <lineage>
        <taxon>Bacteria</taxon>
        <taxon>Pseudomonadati</taxon>
        <taxon>Pseudomonadota</taxon>
        <taxon>Gammaproteobacteria</taxon>
        <taxon>Vibrionales</taxon>
        <taxon>Vibrionaceae</taxon>
        <taxon>Vibrio</taxon>
        <taxon>Vibrio oreintalis group</taxon>
    </lineage>
</organism>
<feature type="transmembrane region" description="Helical" evidence="1">
    <location>
        <begin position="249"/>
        <end position="270"/>
    </location>
</feature>
<dbReference type="GeneID" id="95569321"/>
<dbReference type="AlphaFoldDB" id="E8M6V2"/>
<keyword evidence="1" id="KW-0812">Transmembrane</keyword>
<name>E8M6V2_PHOS4</name>
<proteinExistence type="predicted"/>
<keyword evidence="1" id="KW-0472">Membrane</keyword>
<feature type="transmembrane region" description="Helical" evidence="1">
    <location>
        <begin position="97"/>
        <end position="114"/>
    </location>
</feature>
<dbReference type="RefSeq" id="WP_008076876.1">
    <property type="nucleotide sequence ID" value="NZ_AEVT01000060.1"/>
</dbReference>
<feature type="transmembrane region" description="Helical" evidence="1">
    <location>
        <begin position="33"/>
        <end position="53"/>
    </location>
</feature>
<keyword evidence="1" id="KW-1133">Transmembrane helix</keyword>
<feature type="transmembrane region" description="Helical" evidence="1">
    <location>
        <begin position="7"/>
        <end position="27"/>
    </location>
</feature>
<feature type="transmembrane region" description="Helical" evidence="1">
    <location>
        <begin position="361"/>
        <end position="383"/>
    </location>
</feature>
<protein>
    <recommendedName>
        <fullName evidence="4">Capsular biosynthesis protein</fullName>
    </recommendedName>
</protein>
<gene>
    <name evidence="2" type="ORF">VISI1226_13531</name>
</gene>
<feature type="transmembrane region" description="Helical" evidence="1">
    <location>
        <begin position="126"/>
        <end position="147"/>
    </location>
</feature>
<feature type="transmembrane region" description="Helical" evidence="1">
    <location>
        <begin position="65"/>
        <end position="91"/>
    </location>
</feature>
<dbReference type="EMBL" id="AEVT01000060">
    <property type="protein sequence ID" value="EGA70256.1"/>
    <property type="molecule type" value="Genomic_DNA"/>
</dbReference>
<evidence type="ECO:0000313" key="2">
    <source>
        <dbReference type="EMBL" id="EGA70256.1"/>
    </source>
</evidence>
<feature type="transmembrane region" description="Helical" evidence="1">
    <location>
        <begin position="167"/>
        <end position="187"/>
    </location>
</feature>
<comment type="caution">
    <text evidence="2">The sequence shown here is derived from an EMBL/GenBank/DDBJ whole genome shotgun (WGS) entry which is preliminary data.</text>
</comment>
<reference evidence="2 3" key="1">
    <citation type="journal article" date="2012" name="Int. J. Syst. Evol. Microbiol.">
        <title>Vibrio caribbeanicus sp. nov., isolated from the marine sponge Scleritoderma cyanea.</title>
        <authorList>
            <person name="Hoffmann M."/>
            <person name="Monday S.R."/>
            <person name="Allard M.W."/>
            <person name="Strain E.A."/>
            <person name="Whittaker P."/>
            <person name="Naum M."/>
            <person name="McCarthy P.J."/>
            <person name="Lopez J.V."/>
            <person name="Fischer M."/>
            <person name="Brown E.W."/>
        </authorList>
    </citation>
    <scope>NUCLEOTIDE SEQUENCE [LARGE SCALE GENOMIC DNA]</scope>
    <source>
        <strain evidence="3">DSMZ 21326</strain>
    </source>
</reference>
<feature type="transmembrane region" description="Helical" evidence="1">
    <location>
        <begin position="403"/>
        <end position="421"/>
    </location>
</feature>
<evidence type="ECO:0000313" key="3">
    <source>
        <dbReference type="Proteomes" id="UP000006228"/>
    </source>
</evidence>
<evidence type="ECO:0008006" key="4">
    <source>
        <dbReference type="Google" id="ProtNLM"/>
    </source>
</evidence>
<evidence type="ECO:0000256" key="1">
    <source>
        <dbReference type="SAM" id="Phobius"/>
    </source>
</evidence>
<dbReference type="Proteomes" id="UP000006228">
    <property type="component" value="Unassembled WGS sequence"/>
</dbReference>
<feature type="transmembrane region" description="Helical" evidence="1">
    <location>
        <begin position="218"/>
        <end position="237"/>
    </location>
</feature>